<sequence>MRCGNGIEYDRQIFKKAKLVRLQLNLPSFMTRFPHDQFAKDFLESLLSPLGQVQTSLKISGEVREVDVYFIPDPQLSPIEELGILAECAKNTVIFEPFRNSVKVPQIRACMSKLYDLHSYLLREAKRQSQPELGDDLLPNLWILTPTLSAQILEGLGAKLELEKWGEGIYILSPTLKTGIIVIHQLPQTPTTLWVRLLGKGKVQERAIREVAALPAEHPYRNNALDLLGNLKVILEARETIEPEEQELIMQLSPLYLEKLQAAEQIGEQRGEIKGRQDFVLRLLKKRVGDVSSEVLARVMELSLEQLEVLYDAALDFTTVSDLTAWLEVNG</sequence>
<protein>
    <recommendedName>
        <fullName evidence="1">DUF4351 domain-containing protein</fullName>
    </recommendedName>
</protein>
<gene>
    <name evidence="2" type="ORF">C7B77_19550</name>
</gene>
<dbReference type="OrthoDB" id="528329at2"/>
<evidence type="ECO:0000313" key="2">
    <source>
        <dbReference type="EMBL" id="PSB53432.1"/>
    </source>
</evidence>
<name>A0A2T1G854_9CYAN</name>
<feature type="domain" description="DUF4351" evidence="1">
    <location>
        <begin position="269"/>
        <end position="327"/>
    </location>
</feature>
<dbReference type="PANTHER" id="PTHR35586">
    <property type="entry name" value="SLL1691 PROTEIN"/>
    <property type="match status" value="1"/>
</dbReference>
<dbReference type="InterPro" id="IPR025587">
    <property type="entry name" value="DUF4351"/>
</dbReference>
<dbReference type="PANTHER" id="PTHR35586:SF1">
    <property type="entry name" value="SLL1691 PROTEIN"/>
    <property type="match status" value="1"/>
</dbReference>
<dbReference type="Proteomes" id="UP000238937">
    <property type="component" value="Unassembled WGS sequence"/>
</dbReference>
<evidence type="ECO:0000259" key="1">
    <source>
        <dbReference type="Pfam" id="PF14261"/>
    </source>
</evidence>
<dbReference type="EMBL" id="PVWO01000300">
    <property type="protein sequence ID" value="PSB53432.1"/>
    <property type="molecule type" value="Genomic_DNA"/>
</dbReference>
<dbReference type="AlphaFoldDB" id="A0A2T1G854"/>
<accession>A0A2T1G854</accession>
<keyword evidence="3" id="KW-1185">Reference proteome</keyword>
<reference evidence="2 3" key="1">
    <citation type="submission" date="2018-03" db="EMBL/GenBank/DDBJ databases">
        <title>The ancient ancestry and fast evolution of plastids.</title>
        <authorList>
            <person name="Moore K.R."/>
            <person name="Magnabosco C."/>
            <person name="Momper L."/>
            <person name="Gold D.A."/>
            <person name="Bosak T."/>
            <person name="Fournier G.P."/>
        </authorList>
    </citation>
    <scope>NUCLEOTIDE SEQUENCE [LARGE SCALE GENOMIC DNA]</scope>
    <source>
        <strain evidence="2 3">CCALA 037</strain>
    </source>
</reference>
<proteinExistence type="predicted"/>
<comment type="caution">
    <text evidence="2">The sequence shown here is derived from an EMBL/GenBank/DDBJ whole genome shotgun (WGS) entry which is preliminary data.</text>
</comment>
<evidence type="ECO:0000313" key="3">
    <source>
        <dbReference type="Proteomes" id="UP000238937"/>
    </source>
</evidence>
<dbReference type="Pfam" id="PF14261">
    <property type="entry name" value="DUF4351"/>
    <property type="match status" value="1"/>
</dbReference>
<organism evidence="2 3">
    <name type="scientific">Chamaesiphon polymorphus CCALA 037</name>
    <dbReference type="NCBI Taxonomy" id="2107692"/>
    <lineage>
        <taxon>Bacteria</taxon>
        <taxon>Bacillati</taxon>
        <taxon>Cyanobacteriota</taxon>
        <taxon>Cyanophyceae</taxon>
        <taxon>Gomontiellales</taxon>
        <taxon>Chamaesiphonaceae</taxon>
        <taxon>Chamaesiphon</taxon>
    </lineage>
</organism>
<dbReference type="RefSeq" id="WP_106308644.1">
    <property type="nucleotide sequence ID" value="NZ_PVWO01000300.1"/>
</dbReference>